<evidence type="ECO:0000313" key="2">
    <source>
        <dbReference type="Proteomes" id="UP001418222"/>
    </source>
</evidence>
<proteinExistence type="predicted"/>
<sequence>MWEQEKSSYQWIERNIEKYKPERLEPLSNQRMDFEEFCAAAISPYQLEVLEWWEQMAVMPFEYFEQEGNRVITVEEMTQEMNLASSTYSIVQEWIRPSDGKLSFIGYTNFLHGITVRGSNVRRQ</sequence>
<keyword evidence="1" id="KW-0418">Kinase</keyword>
<protein>
    <submittedName>
        <fullName evidence="1">CDPK-related kinase 4</fullName>
    </submittedName>
</protein>
<dbReference type="Gene3D" id="1.10.238.10">
    <property type="entry name" value="EF-hand"/>
    <property type="match status" value="2"/>
</dbReference>
<keyword evidence="1" id="KW-0808">Transferase</keyword>
<evidence type="ECO:0000313" key="1">
    <source>
        <dbReference type="EMBL" id="KAK8938951.1"/>
    </source>
</evidence>
<dbReference type="AlphaFoldDB" id="A0AAP0G5Z9"/>
<dbReference type="GO" id="GO:0016301">
    <property type="term" value="F:kinase activity"/>
    <property type="evidence" value="ECO:0007669"/>
    <property type="project" value="UniProtKB-KW"/>
</dbReference>
<dbReference type="InterPro" id="IPR011992">
    <property type="entry name" value="EF-hand-dom_pair"/>
</dbReference>
<organism evidence="1 2">
    <name type="scientific">Platanthera zijinensis</name>
    <dbReference type="NCBI Taxonomy" id="2320716"/>
    <lineage>
        <taxon>Eukaryota</taxon>
        <taxon>Viridiplantae</taxon>
        <taxon>Streptophyta</taxon>
        <taxon>Embryophyta</taxon>
        <taxon>Tracheophyta</taxon>
        <taxon>Spermatophyta</taxon>
        <taxon>Magnoliopsida</taxon>
        <taxon>Liliopsida</taxon>
        <taxon>Asparagales</taxon>
        <taxon>Orchidaceae</taxon>
        <taxon>Orchidoideae</taxon>
        <taxon>Orchideae</taxon>
        <taxon>Orchidinae</taxon>
        <taxon>Platanthera</taxon>
    </lineage>
</organism>
<dbReference type="SUPFAM" id="SSF47473">
    <property type="entry name" value="EF-hand"/>
    <property type="match status" value="1"/>
</dbReference>
<gene>
    <name evidence="1" type="primary">CRK4</name>
    <name evidence="1" type="ORF">KSP39_PZI011526</name>
</gene>
<dbReference type="Proteomes" id="UP001418222">
    <property type="component" value="Unassembled WGS sequence"/>
</dbReference>
<name>A0AAP0G5Z9_9ASPA</name>
<keyword evidence="2" id="KW-1185">Reference proteome</keyword>
<reference evidence="1 2" key="1">
    <citation type="journal article" date="2022" name="Nat. Plants">
        <title>Genomes of leafy and leafless Platanthera orchids illuminate the evolution of mycoheterotrophy.</title>
        <authorList>
            <person name="Li M.H."/>
            <person name="Liu K.W."/>
            <person name="Li Z."/>
            <person name="Lu H.C."/>
            <person name="Ye Q.L."/>
            <person name="Zhang D."/>
            <person name="Wang J.Y."/>
            <person name="Li Y.F."/>
            <person name="Zhong Z.M."/>
            <person name="Liu X."/>
            <person name="Yu X."/>
            <person name="Liu D.K."/>
            <person name="Tu X.D."/>
            <person name="Liu B."/>
            <person name="Hao Y."/>
            <person name="Liao X.Y."/>
            <person name="Jiang Y.T."/>
            <person name="Sun W.H."/>
            <person name="Chen J."/>
            <person name="Chen Y.Q."/>
            <person name="Ai Y."/>
            <person name="Zhai J.W."/>
            <person name="Wu S.S."/>
            <person name="Zhou Z."/>
            <person name="Hsiao Y.Y."/>
            <person name="Wu W.L."/>
            <person name="Chen Y.Y."/>
            <person name="Lin Y.F."/>
            <person name="Hsu J.L."/>
            <person name="Li C.Y."/>
            <person name="Wang Z.W."/>
            <person name="Zhao X."/>
            <person name="Zhong W.Y."/>
            <person name="Ma X.K."/>
            <person name="Ma L."/>
            <person name="Huang J."/>
            <person name="Chen G.Z."/>
            <person name="Huang M.Z."/>
            <person name="Huang L."/>
            <person name="Peng D.H."/>
            <person name="Luo Y.B."/>
            <person name="Zou S.Q."/>
            <person name="Chen S.P."/>
            <person name="Lan S."/>
            <person name="Tsai W.C."/>
            <person name="Van de Peer Y."/>
            <person name="Liu Z.J."/>
        </authorList>
    </citation>
    <scope>NUCLEOTIDE SEQUENCE [LARGE SCALE GENOMIC DNA]</scope>
    <source>
        <strain evidence="1">Lor287</strain>
    </source>
</reference>
<comment type="caution">
    <text evidence="1">The sequence shown here is derived from an EMBL/GenBank/DDBJ whole genome shotgun (WGS) entry which is preliminary data.</text>
</comment>
<dbReference type="EMBL" id="JBBWWQ010000009">
    <property type="protein sequence ID" value="KAK8938951.1"/>
    <property type="molecule type" value="Genomic_DNA"/>
</dbReference>
<accession>A0AAP0G5Z9</accession>